<accession>A0A2S7BWS0</accession>
<evidence type="ECO:0000313" key="3">
    <source>
        <dbReference type="Proteomes" id="UP000238908"/>
    </source>
</evidence>
<evidence type="ECO:0000256" key="1">
    <source>
        <dbReference type="SAM" id="Phobius"/>
    </source>
</evidence>
<keyword evidence="1" id="KW-0812">Transmembrane</keyword>
<organism evidence="2 3">
    <name type="scientific">Xanthomonas dyei</name>
    <dbReference type="NCBI Taxonomy" id="743699"/>
    <lineage>
        <taxon>Bacteria</taxon>
        <taxon>Pseudomonadati</taxon>
        <taxon>Pseudomonadota</taxon>
        <taxon>Gammaproteobacteria</taxon>
        <taxon>Lysobacterales</taxon>
        <taxon>Lysobacteraceae</taxon>
        <taxon>Xanthomonas</taxon>
    </lineage>
</organism>
<feature type="transmembrane region" description="Helical" evidence="1">
    <location>
        <begin position="114"/>
        <end position="145"/>
    </location>
</feature>
<keyword evidence="1" id="KW-1133">Transmembrane helix</keyword>
<keyword evidence="1" id="KW-0472">Membrane</keyword>
<comment type="caution">
    <text evidence="2">The sequence shown here is derived from an EMBL/GenBank/DDBJ whole genome shotgun (WGS) entry which is preliminary data.</text>
</comment>
<dbReference type="AlphaFoldDB" id="A0A2S7BWS0"/>
<sequence>MFNLLLVVMAIEGVLSLTWNRMYFGWGLPVFRRRIPASRQALDCFSLAQVEQALDQSRWPALRFHPLSEHVYAFRETFLVIVGPVYPPIMRGRIVVDRRHREITITGDCNWTMVYLVIGILVPAAIIKPGVTLMFVAMLMAVYLLQRRRFISVGTAVQTLLQTNTTPLIPRAPDASRHASPE</sequence>
<dbReference type="RefSeq" id="WP_104617460.1">
    <property type="nucleotide sequence ID" value="NZ_JBHLXZ010000062.1"/>
</dbReference>
<protein>
    <submittedName>
        <fullName evidence="2">Uncharacterized protein</fullName>
    </submittedName>
</protein>
<dbReference type="EMBL" id="MDEE01000057">
    <property type="protein sequence ID" value="PPU50056.1"/>
    <property type="molecule type" value="Genomic_DNA"/>
</dbReference>
<proteinExistence type="predicted"/>
<evidence type="ECO:0000313" key="2">
    <source>
        <dbReference type="EMBL" id="PPU50056.1"/>
    </source>
</evidence>
<reference evidence="2 3" key="1">
    <citation type="submission" date="2016-08" db="EMBL/GenBank/DDBJ databases">
        <authorList>
            <person name="Seilhamer J.J."/>
        </authorList>
    </citation>
    <scope>NUCLEOTIDE SEQUENCE [LARGE SCALE GENOMIC DNA]</scope>
    <source>
        <strain evidence="2 3">CFBP7245</strain>
    </source>
</reference>
<gene>
    <name evidence="2" type="ORF">XdyCFBP7245_21625</name>
</gene>
<dbReference type="Proteomes" id="UP000238908">
    <property type="component" value="Unassembled WGS sequence"/>
</dbReference>
<name>A0A2S7BWS0_9XANT</name>